<reference evidence="2" key="1">
    <citation type="journal article" date="2019" name="Int. J. Syst. Evol. Microbiol.">
        <title>The Global Catalogue of Microorganisms (GCM) 10K type strain sequencing project: providing services to taxonomists for standard genome sequencing and annotation.</title>
        <authorList>
            <consortium name="The Broad Institute Genomics Platform"/>
            <consortium name="The Broad Institute Genome Sequencing Center for Infectious Disease"/>
            <person name="Wu L."/>
            <person name="Ma J."/>
        </authorList>
    </citation>
    <scope>NUCLEOTIDE SEQUENCE [LARGE SCALE GENOMIC DNA]</scope>
    <source>
        <strain evidence="2">NBRC 108730</strain>
    </source>
</reference>
<proteinExistence type="predicted"/>
<protein>
    <submittedName>
        <fullName evidence="1">Uncharacterized protein</fullName>
    </submittedName>
</protein>
<evidence type="ECO:0000313" key="1">
    <source>
        <dbReference type="EMBL" id="GMA87459.1"/>
    </source>
</evidence>
<evidence type="ECO:0000313" key="2">
    <source>
        <dbReference type="Proteomes" id="UP001157017"/>
    </source>
</evidence>
<organism evidence="1 2">
    <name type="scientific">Angustibacter aerolatus</name>
    <dbReference type="NCBI Taxonomy" id="1162965"/>
    <lineage>
        <taxon>Bacteria</taxon>
        <taxon>Bacillati</taxon>
        <taxon>Actinomycetota</taxon>
        <taxon>Actinomycetes</taxon>
        <taxon>Kineosporiales</taxon>
        <taxon>Kineosporiaceae</taxon>
    </lineage>
</organism>
<accession>A0ABQ6JJB2</accession>
<dbReference type="EMBL" id="BSUZ01000001">
    <property type="protein sequence ID" value="GMA87459.1"/>
    <property type="molecule type" value="Genomic_DNA"/>
</dbReference>
<comment type="caution">
    <text evidence="1">The sequence shown here is derived from an EMBL/GenBank/DDBJ whole genome shotgun (WGS) entry which is preliminary data.</text>
</comment>
<dbReference type="Proteomes" id="UP001157017">
    <property type="component" value="Unassembled WGS sequence"/>
</dbReference>
<sequence length="66" mass="6934">MHPHRSRRPVHPSSSLGPILPVAPGRGALAPAGCWCAVGYLPALVFTSPFTPAGKKPPFVAFFGVR</sequence>
<name>A0ABQ6JJB2_9ACTN</name>
<gene>
    <name evidence="1" type="ORF">GCM10025868_27090</name>
</gene>
<keyword evidence="2" id="KW-1185">Reference proteome</keyword>